<protein>
    <submittedName>
        <fullName evidence="1">Uncharacterized protein</fullName>
    </submittedName>
</protein>
<accession>A0A8J2PMD3</accession>
<proteinExistence type="predicted"/>
<reference evidence="1" key="1">
    <citation type="submission" date="2021-06" db="EMBL/GenBank/DDBJ databases">
        <authorList>
            <person name="Hodson N. C."/>
            <person name="Mongue J. A."/>
            <person name="Jaron S. K."/>
        </authorList>
    </citation>
    <scope>NUCLEOTIDE SEQUENCE</scope>
</reference>
<sequence>MNKVDGDIKQLSIVYQRREEVGLKVRKQHEDSWDETNWNLTLNKHITSREIYIKTCLIPPNSSMLSKRT</sequence>
<evidence type="ECO:0000313" key="2">
    <source>
        <dbReference type="Proteomes" id="UP000708208"/>
    </source>
</evidence>
<evidence type="ECO:0000313" key="1">
    <source>
        <dbReference type="EMBL" id="CAG7828915.1"/>
    </source>
</evidence>
<dbReference type="EMBL" id="CAJVCH010549327">
    <property type="protein sequence ID" value="CAG7828915.1"/>
    <property type="molecule type" value="Genomic_DNA"/>
</dbReference>
<dbReference type="Proteomes" id="UP000708208">
    <property type="component" value="Unassembled WGS sequence"/>
</dbReference>
<organism evidence="1 2">
    <name type="scientific">Allacma fusca</name>
    <dbReference type="NCBI Taxonomy" id="39272"/>
    <lineage>
        <taxon>Eukaryota</taxon>
        <taxon>Metazoa</taxon>
        <taxon>Ecdysozoa</taxon>
        <taxon>Arthropoda</taxon>
        <taxon>Hexapoda</taxon>
        <taxon>Collembola</taxon>
        <taxon>Symphypleona</taxon>
        <taxon>Sminthuridae</taxon>
        <taxon>Allacma</taxon>
    </lineage>
</organism>
<keyword evidence="2" id="KW-1185">Reference proteome</keyword>
<dbReference type="AlphaFoldDB" id="A0A8J2PMD3"/>
<name>A0A8J2PMD3_9HEXA</name>
<gene>
    <name evidence="1" type="ORF">AFUS01_LOCUS38808</name>
</gene>
<comment type="caution">
    <text evidence="1">The sequence shown here is derived from an EMBL/GenBank/DDBJ whole genome shotgun (WGS) entry which is preliminary data.</text>
</comment>